<accession>A0AAV7NSU4</accession>
<dbReference type="AlphaFoldDB" id="A0AAV7NSU4"/>
<sequence length="147" mass="16378">MPSSDKGAEESSCKQVWHQIEDPARSHQAGQDSVHLSSDIKSFSNWTLVPSRNGLLQHLGSFQAADPILQISFIASDFTRRCERVKVVGVRHQVATDPYSVYVVKMIELDGTTAIDITTAVMECLHKHSFHEDFLRECLIALACDGH</sequence>
<gene>
    <name evidence="1" type="ORF">NDU88_005949</name>
</gene>
<comment type="caution">
    <text evidence="1">The sequence shown here is derived from an EMBL/GenBank/DDBJ whole genome shotgun (WGS) entry which is preliminary data.</text>
</comment>
<name>A0AAV7NSU4_PLEWA</name>
<organism evidence="1 2">
    <name type="scientific">Pleurodeles waltl</name>
    <name type="common">Iberian ribbed newt</name>
    <dbReference type="NCBI Taxonomy" id="8319"/>
    <lineage>
        <taxon>Eukaryota</taxon>
        <taxon>Metazoa</taxon>
        <taxon>Chordata</taxon>
        <taxon>Craniata</taxon>
        <taxon>Vertebrata</taxon>
        <taxon>Euteleostomi</taxon>
        <taxon>Amphibia</taxon>
        <taxon>Batrachia</taxon>
        <taxon>Caudata</taxon>
        <taxon>Salamandroidea</taxon>
        <taxon>Salamandridae</taxon>
        <taxon>Pleurodelinae</taxon>
        <taxon>Pleurodeles</taxon>
    </lineage>
</organism>
<reference evidence="1" key="1">
    <citation type="journal article" date="2022" name="bioRxiv">
        <title>Sequencing and chromosome-scale assembly of the giantPleurodeles waltlgenome.</title>
        <authorList>
            <person name="Brown T."/>
            <person name="Elewa A."/>
            <person name="Iarovenko S."/>
            <person name="Subramanian E."/>
            <person name="Araus A.J."/>
            <person name="Petzold A."/>
            <person name="Susuki M."/>
            <person name="Suzuki K.-i.T."/>
            <person name="Hayashi T."/>
            <person name="Toyoda A."/>
            <person name="Oliveira C."/>
            <person name="Osipova E."/>
            <person name="Leigh N.D."/>
            <person name="Simon A."/>
            <person name="Yun M.H."/>
        </authorList>
    </citation>
    <scope>NUCLEOTIDE SEQUENCE</scope>
    <source>
        <strain evidence="1">20211129_DDA</strain>
        <tissue evidence="1">Liver</tissue>
    </source>
</reference>
<dbReference type="EMBL" id="JANPWB010000012">
    <property type="protein sequence ID" value="KAJ1117752.1"/>
    <property type="molecule type" value="Genomic_DNA"/>
</dbReference>
<dbReference type="Proteomes" id="UP001066276">
    <property type="component" value="Chromosome 8"/>
</dbReference>
<evidence type="ECO:0000313" key="2">
    <source>
        <dbReference type="Proteomes" id="UP001066276"/>
    </source>
</evidence>
<evidence type="ECO:0000313" key="1">
    <source>
        <dbReference type="EMBL" id="KAJ1117752.1"/>
    </source>
</evidence>
<proteinExistence type="predicted"/>
<protein>
    <submittedName>
        <fullName evidence="1">Uncharacterized protein</fullName>
    </submittedName>
</protein>
<keyword evidence="2" id="KW-1185">Reference proteome</keyword>